<name>A0A0F9UIF3_9ZZZZ</name>
<proteinExistence type="predicted"/>
<dbReference type="AlphaFoldDB" id="A0A0F9UIF3"/>
<organism evidence="1">
    <name type="scientific">marine sediment metagenome</name>
    <dbReference type="NCBI Taxonomy" id="412755"/>
    <lineage>
        <taxon>unclassified sequences</taxon>
        <taxon>metagenomes</taxon>
        <taxon>ecological metagenomes</taxon>
    </lineage>
</organism>
<protein>
    <submittedName>
        <fullName evidence="1">Uncharacterized protein</fullName>
    </submittedName>
</protein>
<sequence length="75" mass="9357">MPNRSFLRSVFRRYFTGHMEQYSREFRKDGFLINMGLNYCRSMFLEEFILYGNKEEDFNEFFRNVFKDKIKLVRC</sequence>
<dbReference type="EMBL" id="LAZR01000975">
    <property type="protein sequence ID" value="KKN53343.1"/>
    <property type="molecule type" value="Genomic_DNA"/>
</dbReference>
<comment type="caution">
    <text evidence="1">The sequence shown here is derived from an EMBL/GenBank/DDBJ whole genome shotgun (WGS) entry which is preliminary data.</text>
</comment>
<evidence type="ECO:0000313" key="1">
    <source>
        <dbReference type="EMBL" id="KKN53343.1"/>
    </source>
</evidence>
<gene>
    <name evidence="1" type="ORF">LCGC14_0603130</name>
</gene>
<reference evidence="1" key="1">
    <citation type="journal article" date="2015" name="Nature">
        <title>Complex archaea that bridge the gap between prokaryotes and eukaryotes.</title>
        <authorList>
            <person name="Spang A."/>
            <person name="Saw J.H."/>
            <person name="Jorgensen S.L."/>
            <person name="Zaremba-Niedzwiedzka K."/>
            <person name="Martijn J."/>
            <person name="Lind A.E."/>
            <person name="van Eijk R."/>
            <person name="Schleper C."/>
            <person name="Guy L."/>
            <person name="Ettema T.J."/>
        </authorList>
    </citation>
    <scope>NUCLEOTIDE SEQUENCE</scope>
</reference>
<accession>A0A0F9UIF3</accession>